<dbReference type="InterPro" id="IPR015797">
    <property type="entry name" value="NUDIX_hydrolase-like_dom_sf"/>
</dbReference>
<comment type="similarity">
    <text evidence="1 3">Belongs to the Nudix hydrolase family.</text>
</comment>
<dbReference type="InterPro" id="IPR000086">
    <property type="entry name" value="NUDIX_hydrolase_dom"/>
</dbReference>
<organism evidence="5 6">
    <name type="scientific">Streptomyces hesseae</name>
    <dbReference type="NCBI Taxonomy" id="3075519"/>
    <lineage>
        <taxon>Bacteria</taxon>
        <taxon>Bacillati</taxon>
        <taxon>Actinomycetota</taxon>
        <taxon>Actinomycetes</taxon>
        <taxon>Kitasatosporales</taxon>
        <taxon>Streptomycetaceae</taxon>
        <taxon>Streptomyces</taxon>
    </lineage>
</organism>
<sequence>MLVRMSTAPQCDRPAPLHSVSVAGAVVRDDGRVLAIRRADNGRWELPGGILELDEAPEAGARREVLEETGIEVRVDRLTGVYKNMPRGIVALVFRCHPVGGVERPSDESVAVSWLTPEEVTATMAEAYAVRLLDALSGIAPPVRIHDGQRLMSGV</sequence>
<dbReference type="PROSITE" id="PS51462">
    <property type="entry name" value="NUDIX"/>
    <property type="match status" value="1"/>
</dbReference>
<dbReference type="SUPFAM" id="SSF55811">
    <property type="entry name" value="Nudix"/>
    <property type="match status" value="1"/>
</dbReference>
<dbReference type="EMBL" id="JAVRFI010000045">
    <property type="protein sequence ID" value="MDT0454031.1"/>
    <property type="molecule type" value="Genomic_DNA"/>
</dbReference>
<reference evidence="5" key="1">
    <citation type="submission" date="2024-05" db="EMBL/GenBank/DDBJ databases">
        <title>30 novel species of actinomycetes from the DSMZ collection.</title>
        <authorList>
            <person name="Nouioui I."/>
        </authorList>
    </citation>
    <scope>NUCLEOTIDE SEQUENCE</scope>
    <source>
        <strain evidence="5">DSM 40473</strain>
    </source>
</reference>
<gene>
    <name evidence="5" type="ORF">RM609_33885</name>
</gene>
<evidence type="ECO:0000256" key="1">
    <source>
        <dbReference type="ARBA" id="ARBA00005582"/>
    </source>
</evidence>
<dbReference type="PANTHER" id="PTHR43736">
    <property type="entry name" value="ADP-RIBOSE PYROPHOSPHATASE"/>
    <property type="match status" value="1"/>
</dbReference>
<evidence type="ECO:0000256" key="2">
    <source>
        <dbReference type="ARBA" id="ARBA00022801"/>
    </source>
</evidence>
<protein>
    <submittedName>
        <fullName evidence="5">NUDIX domain-containing protein</fullName>
    </submittedName>
</protein>
<dbReference type="InterPro" id="IPR020476">
    <property type="entry name" value="Nudix_hydrolase"/>
</dbReference>
<evidence type="ECO:0000256" key="3">
    <source>
        <dbReference type="RuleBase" id="RU003476"/>
    </source>
</evidence>
<dbReference type="Gene3D" id="3.90.79.10">
    <property type="entry name" value="Nucleoside Triphosphate Pyrophosphohydrolase"/>
    <property type="match status" value="1"/>
</dbReference>
<keyword evidence="2 3" id="KW-0378">Hydrolase</keyword>
<keyword evidence="6" id="KW-1185">Reference proteome</keyword>
<dbReference type="Proteomes" id="UP001180531">
    <property type="component" value="Unassembled WGS sequence"/>
</dbReference>
<evidence type="ECO:0000313" key="5">
    <source>
        <dbReference type="EMBL" id="MDT0454031.1"/>
    </source>
</evidence>
<evidence type="ECO:0000259" key="4">
    <source>
        <dbReference type="PROSITE" id="PS51462"/>
    </source>
</evidence>
<dbReference type="PANTHER" id="PTHR43736:SF1">
    <property type="entry name" value="DIHYDRONEOPTERIN TRIPHOSPHATE DIPHOSPHATASE"/>
    <property type="match status" value="1"/>
</dbReference>
<proteinExistence type="inferred from homology"/>
<name>A0ABU2SYF4_9ACTN</name>
<feature type="domain" description="Nudix hydrolase" evidence="4">
    <location>
        <begin position="16"/>
        <end position="137"/>
    </location>
</feature>
<dbReference type="PROSITE" id="PS00893">
    <property type="entry name" value="NUDIX_BOX"/>
    <property type="match status" value="1"/>
</dbReference>
<dbReference type="PRINTS" id="PR00502">
    <property type="entry name" value="NUDIXFAMILY"/>
</dbReference>
<dbReference type="InterPro" id="IPR020084">
    <property type="entry name" value="NUDIX_hydrolase_CS"/>
</dbReference>
<dbReference type="RefSeq" id="WP_311616503.1">
    <property type="nucleotide sequence ID" value="NZ_JAVRFI010000045.1"/>
</dbReference>
<dbReference type="Pfam" id="PF00293">
    <property type="entry name" value="NUDIX"/>
    <property type="match status" value="1"/>
</dbReference>
<evidence type="ECO:0000313" key="6">
    <source>
        <dbReference type="Proteomes" id="UP001180531"/>
    </source>
</evidence>
<comment type="caution">
    <text evidence="5">The sequence shown here is derived from an EMBL/GenBank/DDBJ whole genome shotgun (WGS) entry which is preliminary data.</text>
</comment>
<accession>A0ABU2SYF4</accession>